<organism evidence="2 3">
    <name type="scientific">Hirschia baltica (strain ATCC 49814 / DSM 5838 / IFAM 1418)</name>
    <dbReference type="NCBI Taxonomy" id="582402"/>
    <lineage>
        <taxon>Bacteria</taxon>
        <taxon>Pseudomonadati</taxon>
        <taxon>Pseudomonadota</taxon>
        <taxon>Alphaproteobacteria</taxon>
        <taxon>Hyphomonadales</taxon>
        <taxon>Hyphomonadaceae</taxon>
        <taxon>Hirschia</taxon>
    </lineage>
</organism>
<evidence type="ECO:0000313" key="3">
    <source>
        <dbReference type="Proteomes" id="UP000002745"/>
    </source>
</evidence>
<proteinExistence type="predicted"/>
<feature type="transmembrane region" description="Helical" evidence="1">
    <location>
        <begin position="310"/>
        <end position="334"/>
    </location>
</feature>
<keyword evidence="1" id="KW-0472">Membrane</keyword>
<keyword evidence="1" id="KW-1133">Transmembrane helix</keyword>
<feature type="transmembrane region" description="Helical" evidence="1">
    <location>
        <begin position="270"/>
        <end position="290"/>
    </location>
</feature>
<keyword evidence="1" id="KW-0812">Transmembrane</keyword>
<sequence>MPLARDWTGKIYGTNNGGVYLSIEDRSDQSVVGHLNINDEQCGVSIYKVSGTFNGSEVHLSGEPVKLPEGIEAGSMHAKGILTAQGGVDGTWSTVFGSAGTFWLVPHGHSTQPDGSPDQLFTARKDWGPIEITRDDIVAVAELIQKDFNNPVVVTVTGETEVSCYLERFKGLELAEQRARIVKIRGADPERDGINRVVQVEFGPQMNFAFAQSTNEAWARGKKEMLAQHLKKFERNYATYIKRLGLGTNQLLHSATLVVLPALPDWSQRAFLVVIVMSIALALAAFDRHIMRFASIWIADKPNLAFGRSFISWVVNVFGMIVAALAAAAIGGWLP</sequence>
<protein>
    <submittedName>
        <fullName evidence="2">Uncharacterized protein</fullName>
    </submittedName>
</protein>
<dbReference type="HOGENOM" id="CLU_828394_0_0_5"/>
<keyword evidence="3" id="KW-1185">Reference proteome</keyword>
<reference evidence="3" key="1">
    <citation type="journal article" date="2011" name="J. Bacteriol.">
        <title>Genome sequences of eight morphologically diverse alphaproteobacteria.</title>
        <authorList>
            <consortium name="US DOE Joint Genome Institute"/>
            <person name="Brown P.J."/>
            <person name="Kysela D.T."/>
            <person name="Buechlein A."/>
            <person name="Hemmerich C."/>
            <person name="Brun Y.V."/>
        </authorList>
    </citation>
    <scope>NUCLEOTIDE SEQUENCE [LARGE SCALE GENOMIC DNA]</scope>
    <source>
        <strain evidence="3">ATCC 49814 / DSM 5838 / IFAM 1418</strain>
    </source>
</reference>
<dbReference type="eggNOG" id="ENOG5032YV5">
    <property type="taxonomic scope" value="Bacteria"/>
</dbReference>
<accession>C6XR24</accession>
<dbReference type="Proteomes" id="UP000002745">
    <property type="component" value="Chromosome"/>
</dbReference>
<dbReference type="OrthoDB" id="5497289at2"/>
<evidence type="ECO:0000313" key="2">
    <source>
        <dbReference type="EMBL" id="ACT60555.1"/>
    </source>
</evidence>
<gene>
    <name evidence="2" type="ordered locus">Hbal_2884</name>
</gene>
<dbReference type="KEGG" id="hba:Hbal_2884"/>
<dbReference type="RefSeq" id="WP_015828705.1">
    <property type="nucleotide sequence ID" value="NC_012982.1"/>
</dbReference>
<dbReference type="AlphaFoldDB" id="C6XR24"/>
<evidence type="ECO:0000256" key="1">
    <source>
        <dbReference type="SAM" id="Phobius"/>
    </source>
</evidence>
<dbReference type="EMBL" id="CP001678">
    <property type="protein sequence ID" value="ACT60555.1"/>
    <property type="molecule type" value="Genomic_DNA"/>
</dbReference>
<name>C6XR24_HIRBI</name>